<organism evidence="1 2">
    <name type="scientific">Salipiger mucosus DSM 16094</name>
    <dbReference type="NCBI Taxonomy" id="1123237"/>
    <lineage>
        <taxon>Bacteria</taxon>
        <taxon>Pseudomonadati</taxon>
        <taxon>Pseudomonadota</taxon>
        <taxon>Alphaproteobacteria</taxon>
        <taxon>Rhodobacterales</taxon>
        <taxon>Roseobacteraceae</taxon>
        <taxon>Salipiger</taxon>
    </lineage>
</organism>
<evidence type="ECO:0000313" key="2">
    <source>
        <dbReference type="Proteomes" id="UP000015347"/>
    </source>
</evidence>
<reference evidence="2" key="1">
    <citation type="journal article" date="2014" name="Stand. Genomic Sci.">
        <title>Genome sequence of the exopolysaccharide-producing Salipiger mucosus type strain (DSM 16094(T)), a moderately halophilic member of the Roseobacter clade.</title>
        <authorList>
            <person name="Riedel T."/>
            <person name="Spring S."/>
            <person name="Fiebig A."/>
            <person name="Petersen J."/>
            <person name="Kyrpides N.C."/>
            <person name="Goker M."/>
            <person name="Klenk H.P."/>
        </authorList>
    </citation>
    <scope>NUCLEOTIDE SEQUENCE [LARGE SCALE GENOMIC DNA]</scope>
    <source>
        <strain evidence="2">DSM 16094</strain>
    </source>
</reference>
<dbReference type="AlphaFoldDB" id="S9S166"/>
<comment type="caution">
    <text evidence="1">The sequence shown here is derived from an EMBL/GenBank/DDBJ whole genome shotgun (WGS) entry which is preliminary data.</text>
</comment>
<keyword evidence="2" id="KW-1185">Reference proteome</keyword>
<evidence type="ECO:0000313" key="1">
    <source>
        <dbReference type="EMBL" id="EPX83960.1"/>
    </source>
</evidence>
<dbReference type="Proteomes" id="UP000015347">
    <property type="component" value="Unassembled WGS sequence"/>
</dbReference>
<gene>
    <name evidence="1" type="ORF">Salmuc_01735</name>
</gene>
<accession>S9S166</accession>
<dbReference type="EMBL" id="APVH01000013">
    <property type="protein sequence ID" value="EPX83960.1"/>
    <property type="molecule type" value="Genomic_DNA"/>
</dbReference>
<dbReference type="HOGENOM" id="CLU_2107295_0_0_5"/>
<protein>
    <submittedName>
        <fullName evidence="1">Uncharacterized protein</fullName>
    </submittedName>
</protein>
<sequence>MPGIEDFNPTDRQYLDLDEVIDGGTANDIAAKLHSIEADIRKKRDIEGEITFEMTPNSLCAMWTPEHDPEPEVPEETYEQKVQRRRQAVYAKQVQQLRKAAAALDIPPAPGATVT</sequence>
<dbReference type="RefSeq" id="WP_020038152.1">
    <property type="nucleotide sequence ID" value="NZ_KE557274.1"/>
</dbReference>
<proteinExistence type="predicted"/>
<name>S9S166_9RHOB</name>